<keyword evidence="4" id="KW-1185">Reference proteome</keyword>
<dbReference type="Proteomes" id="UP000571950">
    <property type="component" value="Unassembled WGS sequence"/>
</dbReference>
<evidence type="ECO:0000313" key="4">
    <source>
        <dbReference type="Proteomes" id="UP000571950"/>
    </source>
</evidence>
<dbReference type="PROSITE" id="PS00166">
    <property type="entry name" value="ENOYL_COA_HYDRATASE"/>
    <property type="match status" value="1"/>
</dbReference>
<dbReference type="EMBL" id="JACIDT010000005">
    <property type="protein sequence ID" value="MBB3926046.1"/>
    <property type="molecule type" value="Genomic_DNA"/>
</dbReference>
<dbReference type="GO" id="GO:0004300">
    <property type="term" value="F:enoyl-CoA hydratase activity"/>
    <property type="evidence" value="ECO:0007669"/>
    <property type="project" value="UniProtKB-EC"/>
</dbReference>
<name>A0A7W6BJ78_9SPHN</name>
<gene>
    <name evidence="3" type="ORF">GGR43_001761</name>
</gene>
<evidence type="ECO:0000256" key="2">
    <source>
        <dbReference type="RuleBase" id="RU003707"/>
    </source>
</evidence>
<comment type="similarity">
    <text evidence="1 2">Belongs to the enoyl-CoA hydratase/isomerase family.</text>
</comment>
<dbReference type="RefSeq" id="WP_188071601.1">
    <property type="nucleotide sequence ID" value="NZ_BSPS01000029.1"/>
</dbReference>
<dbReference type="InterPro" id="IPR029045">
    <property type="entry name" value="ClpP/crotonase-like_dom_sf"/>
</dbReference>
<dbReference type="InterPro" id="IPR018376">
    <property type="entry name" value="Enoyl-CoA_hyd/isom_CS"/>
</dbReference>
<dbReference type="AlphaFoldDB" id="A0A7W6BJ78"/>
<dbReference type="SUPFAM" id="SSF52096">
    <property type="entry name" value="ClpP/crotonase"/>
    <property type="match status" value="1"/>
</dbReference>
<dbReference type="Gene3D" id="3.90.226.10">
    <property type="entry name" value="2-enoyl-CoA Hydratase, Chain A, domain 1"/>
    <property type="match status" value="1"/>
</dbReference>
<dbReference type="Pfam" id="PF00378">
    <property type="entry name" value="ECH_1"/>
    <property type="match status" value="1"/>
</dbReference>
<keyword evidence="3" id="KW-0456">Lyase</keyword>
<dbReference type="PANTHER" id="PTHR11941">
    <property type="entry name" value="ENOYL-COA HYDRATASE-RELATED"/>
    <property type="match status" value="1"/>
</dbReference>
<dbReference type="CDD" id="cd06558">
    <property type="entry name" value="crotonase-like"/>
    <property type="match status" value="1"/>
</dbReference>
<dbReference type="PANTHER" id="PTHR11941:SF54">
    <property type="entry name" value="ENOYL-COA HYDRATASE, MITOCHONDRIAL"/>
    <property type="match status" value="1"/>
</dbReference>
<proteinExistence type="inferred from homology"/>
<organism evidence="3 4">
    <name type="scientific">Sphingobium jiangsuense</name>
    <dbReference type="NCBI Taxonomy" id="870476"/>
    <lineage>
        <taxon>Bacteria</taxon>
        <taxon>Pseudomonadati</taxon>
        <taxon>Pseudomonadota</taxon>
        <taxon>Alphaproteobacteria</taxon>
        <taxon>Sphingomonadales</taxon>
        <taxon>Sphingomonadaceae</taxon>
        <taxon>Sphingobium</taxon>
    </lineage>
</organism>
<evidence type="ECO:0000256" key="1">
    <source>
        <dbReference type="ARBA" id="ARBA00005254"/>
    </source>
</evidence>
<protein>
    <submittedName>
        <fullName evidence="3">Enoyl-CoA hydratase</fullName>
        <ecNumber evidence="3">4.2.1.17</ecNumber>
    </submittedName>
</protein>
<reference evidence="3 4" key="1">
    <citation type="submission" date="2020-08" db="EMBL/GenBank/DDBJ databases">
        <title>Genomic Encyclopedia of Type Strains, Phase IV (KMG-IV): sequencing the most valuable type-strain genomes for metagenomic binning, comparative biology and taxonomic classification.</title>
        <authorList>
            <person name="Goeker M."/>
        </authorList>
    </citation>
    <scope>NUCLEOTIDE SEQUENCE [LARGE SCALE GENOMIC DNA]</scope>
    <source>
        <strain evidence="3 4">DSM 26189</strain>
    </source>
</reference>
<evidence type="ECO:0000313" key="3">
    <source>
        <dbReference type="EMBL" id="MBB3926046.1"/>
    </source>
</evidence>
<dbReference type="EC" id="4.2.1.17" evidence="3"/>
<accession>A0A7W6BJ78</accession>
<dbReference type="GO" id="GO:0006635">
    <property type="term" value="P:fatty acid beta-oxidation"/>
    <property type="evidence" value="ECO:0007669"/>
    <property type="project" value="TreeGrafter"/>
</dbReference>
<comment type="caution">
    <text evidence="3">The sequence shown here is derived from an EMBL/GenBank/DDBJ whole genome shotgun (WGS) entry which is preliminary data.</text>
</comment>
<dbReference type="InterPro" id="IPR001753">
    <property type="entry name" value="Enoyl-CoA_hydra/iso"/>
</dbReference>
<sequence>MSLVRMESHGGARLIVLDDPTRRNLLSGELCRQISEAVARANADPAASAIVITGAPPAFCAGAHLDDLEAAAGGETETLHLVYRSFIDVADSALPTIAAVNGIAVGAGMNLALACDIRLAAEDARFDCRFLKIGLHPGGGHGWMLLRAVGWAEAARMLLLDRALNADEARAAGLVQEVVAGGTLLDSALALARRTEALPRDLLIRAKETLRMAVASDHAGALARETEEQMASLQQPAFKALVARLKGEIGKR</sequence>